<sequence length="164" mass="19204">MVNYDDLKTLYKQFSDLCKTEGTERYPKILLDTFGGYNCDILTNIPDYYMDYNITLGDYIYNSEDLCLDIFYPLNDFFDNIIDDNEPKTYVPSTLQLTLSCCISKFMSTCDELNDKLTYIFGCDITKTKISEISHCVIQFRNAVLNIFADYVDIKKTYYQTFES</sequence>
<evidence type="ECO:0000313" key="2">
    <source>
        <dbReference type="Proteomes" id="UP001346559"/>
    </source>
</evidence>
<keyword evidence="2" id="KW-1185">Reference proteome</keyword>
<name>A0ABZ0Z778_9CAUD</name>
<dbReference type="EMBL" id="OR769218">
    <property type="protein sequence ID" value="WQJ53985.1"/>
    <property type="molecule type" value="Genomic_DNA"/>
</dbReference>
<evidence type="ECO:0000313" key="1">
    <source>
        <dbReference type="EMBL" id="WQJ53985.1"/>
    </source>
</evidence>
<organism evidence="1 2">
    <name type="scientific">phage Lak_Megaphage_RVC_AP1_GC26</name>
    <dbReference type="NCBI Taxonomy" id="3109224"/>
    <lineage>
        <taxon>Viruses</taxon>
        <taxon>Duplodnaviria</taxon>
        <taxon>Heunggongvirae</taxon>
        <taxon>Uroviricota</taxon>
        <taxon>Caudoviricetes</taxon>
        <taxon>Caudoviricetes code 15 clade</taxon>
    </lineage>
</organism>
<reference evidence="1 2" key="1">
    <citation type="submission" date="2023-11" db="EMBL/GenBank/DDBJ databases">
        <authorList>
            <person name="Cook R."/>
            <person name="Crisci M."/>
            <person name="Pye H."/>
            <person name="Adriaenssens E."/>
            <person name="Santini J."/>
        </authorList>
    </citation>
    <scope>NUCLEOTIDE SEQUENCE [LARGE SCALE GENOMIC DNA]</scope>
    <source>
        <strain evidence="1">Lak_Megaphage_RVC_AP1_GC26</strain>
    </source>
</reference>
<protein>
    <submittedName>
        <fullName evidence="1">Uncharacterized protein</fullName>
    </submittedName>
</protein>
<dbReference type="Proteomes" id="UP001346559">
    <property type="component" value="Segment"/>
</dbReference>
<proteinExistence type="predicted"/>
<accession>A0ABZ0Z778</accession>